<feature type="region of interest" description="Disordered" evidence="1">
    <location>
        <begin position="1"/>
        <end position="201"/>
    </location>
</feature>
<name>A0A2T8KIK0_9POAL</name>
<feature type="compositionally biased region" description="Basic residues" evidence="1">
    <location>
        <begin position="22"/>
        <end position="31"/>
    </location>
</feature>
<proteinExistence type="predicted"/>
<dbReference type="Proteomes" id="UP000243499">
    <property type="component" value="Chromosome 3"/>
</dbReference>
<feature type="compositionally biased region" description="Basic residues" evidence="1">
    <location>
        <begin position="80"/>
        <end position="90"/>
    </location>
</feature>
<dbReference type="EMBL" id="CM008048">
    <property type="protein sequence ID" value="PVH62017.1"/>
    <property type="molecule type" value="Genomic_DNA"/>
</dbReference>
<evidence type="ECO:0000256" key="1">
    <source>
        <dbReference type="SAM" id="MobiDB-lite"/>
    </source>
</evidence>
<accession>A0A2T8KIK0</accession>
<feature type="compositionally biased region" description="Polar residues" evidence="1">
    <location>
        <begin position="175"/>
        <end position="201"/>
    </location>
</feature>
<protein>
    <submittedName>
        <fullName evidence="2">Uncharacterized protein</fullName>
    </submittedName>
</protein>
<dbReference type="AlphaFoldDB" id="A0A2T8KIK0"/>
<feature type="compositionally biased region" description="Pro residues" evidence="1">
    <location>
        <begin position="10"/>
        <end position="20"/>
    </location>
</feature>
<dbReference type="Gramene" id="PVH62017">
    <property type="protein sequence ID" value="PVH62017"/>
    <property type="gene ID" value="PAHAL_3G183000"/>
</dbReference>
<reference evidence="2" key="1">
    <citation type="submission" date="2018-04" db="EMBL/GenBank/DDBJ databases">
        <title>WGS assembly of Panicum hallii.</title>
        <authorList>
            <person name="Lovell J."/>
            <person name="Jenkins J."/>
            <person name="Lowry D."/>
            <person name="Mamidi S."/>
            <person name="Sreedasyam A."/>
            <person name="Weng X."/>
            <person name="Barry K."/>
            <person name="Bonette J."/>
            <person name="Campitelli B."/>
            <person name="Daum C."/>
            <person name="Gordon S."/>
            <person name="Gould B."/>
            <person name="Lipzen A."/>
            <person name="Macqueen A."/>
            <person name="Palacio-Mejia J."/>
            <person name="Plott C."/>
            <person name="Shakirov E."/>
            <person name="Shu S."/>
            <person name="Yoshinaga Y."/>
            <person name="Zane M."/>
            <person name="Rokhsar D."/>
            <person name="Grimwood J."/>
            <person name="Schmutz J."/>
            <person name="Juenger T."/>
        </authorList>
    </citation>
    <scope>NUCLEOTIDE SEQUENCE [LARGE SCALE GENOMIC DNA]</scope>
    <source>
        <strain evidence="2">FIL2</strain>
    </source>
</reference>
<feature type="compositionally biased region" description="Polar residues" evidence="1">
    <location>
        <begin position="125"/>
        <end position="134"/>
    </location>
</feature>
<gene>
    <name evidence="2" type="ORF">PAHAL_3G183000</name>
</gene>
<sequence length="201" mass="21566">MDPAEEPGGGTPPPSPPPPHTRASRWRRGKRRTEPGGGTVAAREASRGMWRGVALVRARPNPRASRCKTTSRGAAAPAARRWRPHRRPNRARGPPPNSLYHSCPKTSEHRRAMAQCGRQHPGLPAQTSRPTGTTAPHGVRQDPQQRLKTAGAPCSTATAPAKPNRDGARPFRPPLSQNRPTDAGNTILTSHSSSPTPCNTT</sequence>
<organism evidence="2">
    <name type="scientific">Panicum hallii</name>
    <dbReference type="NCBI Taxonomy" id="206008"/>
    <lineage>
        <taxon>Eukaryota</taxon>
        <taxon>Viridiplantae</taxon>
        <taxon>Streptophyta</taxon>
        <taxon>Embryophyta</taxon>
        <taxon>Tracheophyta</taxon>
        <taxon>Spermatophyta</taxon>
        <taxon>Magnoliopsida</taxon>
        <taxon>Liliopsida</taxon>
        <taxon>Poales</taxon>
        <taxon>Poaceae</taxon>
        <taxon>PACMAD clade</taxon>
        <taxon>Panicoideae</taxon>
        <taxon>Panicodae</taxon>
        <taxon>Paniceae</taxon>
        <taxon>Panicinae</taxon>
        <taxon>Panicum</taxon>
        <taxon>Panicum sect. Panicum</taxon>
    </lineage>
</organism>
<evidence type="ECO:0000313" key="2">
    <source>
        <dbReference type="EMBL" id="PVH62017.1"/>
    </source>
</evidence>